<evidence type="ECO:0000259" key="8">
    <source>
        <dbReference type="Pfam" id="PF23559"/>
    </source>
</evidence>
<evidence type="ECO:0000256" key="1">
    <source>
        <dbReference type="ARBA" id="ARBA00022614"/>
    </source>
</evidence>
<dbReference type="GO" id="GO:0006952">
    <property type="term" value="P:defense response"/>
    <property type="evidence" value="ECO:0007669"/>
    <property type="project" value="UniProtKB-KW"/>
</dbReference>
<dbReference type="Gene3D" id="1.20.5.4130">
    <property type="match status" value="1"/>
</dbReference>
<feature type="domain" description="R13L1/DRL21-like LRR repeat region" evidence="10">
    <location>
        <begin position="680"/>
        <end position="804"/>
    </location>
</feature>
<sequence>MAATSTTVGDAFLSAPIQTMIDKLISTDFRDYANNKKLNLSLLTQLQTALLALAPVLDDAEKMQIYNPGIKKWLDELKNVIFDTEDLLNQISYDSLRCKVTNQVQNFLSSLFNTNGDINSQIKSVCERLQLFAQQIDTIGLQTVSQKVLPMTHRSSRSSLNESLIVGRENDKEKLIKMLLSERDGESNNVGAVAIVGMGGLGKTTLAKLVYDDVEVDNHFDIKVWTTVSLDFDILEITRTLLETVTSRNWDTNDLHILRAELKQNLRGKRFLFVLDDVWHEVYDDWIHLVSSFVGKSGSKMIITTRNHTFTRTGGTFHTYTLGALSREESWSLLSTCAFGFDGSAYPQLENIGQSIAKKCRGMPLALKALAGLLRTNLDIEYWDAILTSDKWESHAHHVMPALHVSYQYLPSRLKRCFTYCSIFPKDYPLDRKQLVLLWMAEGFAEKSLDLKDAEEICDEFFDELISRFLFQQSNDDTEEEKFVMHNFIRELATYAAGTSCCQLEYKTRISKNVRHLSYNREKHDISMNYEIFHNFECLRTFLPVGPLWGQNCLSRQVLVDFLPTLIRLRVLSLSEYRNIKKLPDSFGNLTQLRYLDLSNTGIKSLPKTICKLYNLQTLILSNCYSLIDLPSHIGMLINLRHLDISRTNIKEMPMQIIELEKLRTLTVFIVGKGQVGLSIKELRKFPYLQGKLTILNLHNVIDSMEAFAANLKRKQRIEELVLQWGEQTEYCGAQLAVLDMLQPSITLKKLSISYYSGKIFPSWLGDSSFFYMVYLSISNCEYCLTLPPLGQLSSLKDLRIDGMKILKTIGSEFYGKVGEGSNSSFQPFPSLQNLQFRNMSSWKEWLPFEGGKFPFPCLQTLRLRKCPELRGHLPNHPPSLKEIVIIDCGRLLETPSTLHCLSSLENKNIVYLK</sequence>
<keyword evidence="3" id="KW-0547">Nucleotide-binding</keyword>
<dbReference type="InterPro" id="IPR032675">
    <property type="entry name" value="LRR_dom_sf"/>
</dbReference>
<dbReference type="Gramene" id="PSAT_LOCUS12596_t1">
    <property type="protein sequence ID" value="CAL5192722.1"/>
    <property type="gene ID" value="PSAT_LOCUS12596"/>
</dbReference>
<evidence type="ECO:0000256" key="3">
    <source>
        <dbReference type="ARBA" id="ARBA00022741"/>
    </source>
</evidence>
<dbReference type="PRINTS" id="PR00364">
    <property type="entry name" value="DISEASERSIST"/>
</dbReference>
<evidence type="ECO:0000256" key="5">
    <source>
        <dbReference type="ARBA" id="ARBA00022840"/>
    </source>
</evidence>
<dbReference type="Pfam" id="PF25019">
    <property type="entry name" value="LRR_R13L1-DRL21"/>
    <property type="match status" value="1"/>
</dbReference>
<dbReference type="InterPro" id="IPR056845">
    <property type="entry name" value="LRR_Zer-1"/>
</dbReference>
<dbReference type="FunFam" id="1.10.10.10:FF:000322">
    <property type="entry name" value="Probable disease resistance protein At1g63360"/>
    <property type="match status" value="1"/>
</dbReference>
<feature type="domain" description="NB-ARC" evidence="6">
    <location>
        <begin position="169"/>
        <end position="339"/>
    </location>
</feature>
<dbReference type="InterPro" id="IPR027417">
    <property type="entry name" value="P-loop_NTPase"/>
</dbReference>
<feature type="domain" description="Zer-1-like leucine-rich repeats region" evidence="9">
    <location>
        <begin position="588"/>
        <end position="652"/>
    </location>
</feature>
<dbReference type="Pfam" id="PF00931">
    <property type="entry name" value="NB-ARC"/>
    <property type="match status" value="1"/>
</dbReference>
<dbReference type="SUPFAM" id="SSF52540">
    <property type="entry name" value="P-loop containing nucleoside triphosphate hydrolases"/>
    <property type="match status" value="1"/>
</dbReference>
<dbReference type="InterPro" id="IPR003591">
    <property type="entry name" value="Leu-rich_rpt_typical-subtyp"/>
</dbReference>
<dbReference type="InterPro" id="IPR058922">
    <property type="entry name" value="WHD_DRP"/>
</dbReference>
<dbReference type="AlphaFoldDB" id="A0A9D4XXW9"/>
<dbReference type="Proteomes" id="UP001058974">
    <property type="component" value="Chromosome 3"/>
</dbReference>
<evidence type="ECO:0000256" key="4">
    <source>
        <dbReference type="ARBA" id="ARBA00022821"/>
    </source>
</evidence>
<dbReference type="FunFam" id="3.40.50.300:FF:001091">
    <property type="entry name" value="Probable disease resistance protein At1g61300"/>
    <property type="match status" value="1"/>
</dbReference>
<keyword evidence="12" id="KW-1185">Reference proteome</keyword>
<gene>
    <name evidence="11" type="ORF">KIW84_033551</name>
</gene>
<evidence type="ECO:0000259" key="7">
    <source>
        <dbReference type="Pfam" id="PF18052"/>
    </source>
</evidence>
<keyword evidence="2" id="KW-0677">Repeat</keyword>
<evidence type="ECO:0000313" key="12">
    <source>
        <dbReference type="Proteomes" id="UP001058974"/>
    </source>
</evidence>
<name>A0A9D4XXW9_PEA</name>
<feature type="domain" description="Disease resistance N-terminal" evidence="7">
    <location>
        <begin position="41"/>
        <end position="105"/>
    </location>
</feature>
<dbReference type="Gene3D" id="3.40.50.300">
    <property type="entry name" value="P-loop containing nucleotide triphosphate hydrolases"/>
    <property type="match status" value="1"/>
</dbReference>
<protein>
    <submittedName>
        <fullName evidence="11">Uncharacterized protein</fullName>
    </submittedName>
</protein>
<evidence type="ECO:0000313" key="11">
    <source>
        <dbReference type="EMBL" id="KAI5428592.1"/>
    </source>
</evidence>
<dbReference type="Gene3D" id="1.10.10.10">
    <property type="entry name" value="Winged helix-like DNA-binding domain superfamily/Winged helix DNA-binding domain"/>
    <property type="match status" value="1"/>
</dbReference>
<keyword evidence="5" id="KW-0067">ATP-binding</keyword>
<dbReference type="InterPro" id="IPR041118">
    <property type="entry name" value="Rx_N"/>
</dbReference>
<dbReference type="InterPro" id="IPR042197">
    <property type="entry name" value="Apaf_helical"/>
</dbReference>
<organism evidence="11 12">
    <name type="scientific">Pisum sativum</name>
    <name type="common">Garden pea</name>
    <name type="synonym">Lathyrus oleraceus</name>
    <dbReference type="NCBI Taxonomy" id="3888"/>
    <lineage>
        <taxon>Eukaryota</taxon>
        <taxon>Viridiplantae</taxon>
        <taxon>Streptophyta</taxon>
        <taxon>Embryophyta</taxon>
        <taxon>Tracheophyta</taxon>
        <taxon>Spermatophyta</taxon>
        <taxon>Magnoliopsida</taxon>
        <taxon>eudicotyledons</taxon>
        <taxon>Gunneridae</taxon>
        <taxon>Pentapetalae</taxon>
        <taxon>rosids</taxon>
        <taxon>fabids</taxon>
        <taxon>Fabales</taxon>
        <taxon>Fabaceae</taxon>
        <taxon>Papilionoideae</taxon>
        <taxon>50 kb inversion clade</taxon>
        <taxon>NPAAA clade</taxon>
        <taxon>Hologalegina</taxon>
        <taxon>IRL clade</taxon>
        <taxon>Fabeae</taxon>
        <taxon>Lathyrus</taxon>
    </lineage>
</organism>
<dbReference type="InterPro" id="IPR002182">
    <property type="entry name" value="NB-ARC"/>
</dbReference>
<dbReference type="Gene3D" id="3.80.10.10">
    <property type="entry name" value="Ribonuclease Inhibitor"/>
    <property type="match status" value="1"/>
</dbReference>
<evidence type="ECO:0000259" key="6">
    <source>
        <dbReference type="Pfam" id="PF00931"/>
    </source>
</evidence>
<dbReference type="InterPro" id="IPR056789">
    <property type="entry name" value="LRR_R13L1-DRL21"/>
</dbReference>
<dbReference type="SMART" id="SM00369">
    <property type="entry name" value="LRR_TYP"/>
    <property type="match status" value="2"/>
</dbReference>
<evidence type="ECO:0000259" key="10">
    <source>
        <dbReference type="Pfam" id="PF25019"/>
    </source>
</evidence>
<dbReference type="InterPro" id="IPR036388">
    <property type="entry name" value="WH-like_DNA-bd_sf"/>
</dbReference>
<dbReference type="Gene3D" id="1.10.8.430">
    <property type="entry name" value="Helical domain of apoptotic protease-activating factors"/>
    <property type="match status" value="1"/>
</dbReference>
<dbReference type="Gramene" id="Psat03G0355100-T1">
    <property type="protein sequence ID" value="KAI5428592.1"/>
    <property type="gene ID" value="KIW84_033551"/>
</dbReference>
<proteinExistence type="predicted"/>
<comment type="caution">
    <text evidence="11">The sequence shown here is derived from an EMBL/GenBank/DDBJ whole genome shotgun (WGS) entry which is preliminary data.</text>
</comment>
<evidence type="ECO:0000256" key="2">
    <source>
        <dbReference type="ARBA" id="ARBA00022737"/>
    </source>
</evidence>
<dbReference type="Pfam" id="PF23559">
    <property type="entry name" value="WHD_DRP"/>
    <property type="match status" value="1"/>
</dbReference>
<dbReference type="GO" id="GO:0051707">
    <property type="term" value="P:response to other organism"/>
    <property type="evidence" value="ECO:0007669"/>
    <property type="project" value="UniProtKB-ARBA"/>
</dbReference>
<dbReference type="Pfam" id="PF18052">
    <property type="entry name" value="Rx_N"/>
    <property type="match status" value="1"/>
</dbReference>
<dbReference type="Pfam" id="PF25013">
    <property type="entry name" value="LRR_Zer-1"/>
    <property type="match status" value="1"/>
</dbReference>
<dbReference type="SUPFAM" id="SSF52058">
    <property type="entry name" value="L domain-like"/>
    <property type="match status" value="1"/>
</dbReference>
<dbReference type="GO" id="GO:0043531">
    <property type="term" value="F:ADP binding"/>
    <property type="evidence" value="ECO:0007669"/>
    <property type="project" value="InterPro"/>
</dbReference>
<dbReference type="EMBL" id="JAMSHJ010000003">
    <property type="protein sequence ID" value="KAI5428592.1"/>
    <property type="molecule type" value="Genomic_DNA"/>
</dbReference>
<dbReference type="Gramene" id="Psat3g106600.1">
    <property type="protein sequence ID" value="Psat3g106600.1.cds1"/>
    <property type="gene ID" value="Psat3g106600"/>
</dbReference>
<evidence type="ECO:0000259" key="9">
    <source>
        <dbReference type="Pfam" id="PF25013"/>
    </source>
</evidence>
<dbReference type="PANTHER" id="PTHR36766:SF51">
    <property type="entry name" value="DISEASE RESISTANCE RPP13-LIKE PROTEIN 1"/>
    <property type="match status" value="1"/>
</dbReference>
<dbReference type="PANTHER" id="PTHR36766">
    <property type="entry name" value="PLANT BROAD-SPECTRUM MILDEW RESISTANCE PROTEIN RPW8"/>
    <property type="match status" value="1"/>
</dbReference>
<dbReference type="OrthoDB" id="2973320at2759"/>
<dbReference type="GO" id="GO:0005524">
    <property type="term" value="F:ATP binding"/>
    <property type="evidence" value="ECO:0007669"/>
    <property type="project" value="UniProtKB-KW"/>
</dbReference>
<reference evidence="11 12" key="1">
    <citation type="journal article" date="2022" name="Nat. Genet.">
        <title>Improved pea reference genome and pan-genome highlight genomic features and evolutionary characteristics.</title>
        <authorList>
            <person name="Yang T."/>
            <person name="Liu R."/>
            <person name="Luo Y."/>
            <person name="Hu S."/>
            <person name="Wang D."/>
            <person name="Wang C."/>
            <person name="Pandey M.K."/>
            <person name="Ge S."/>
            <person name="Xu Q."/>
            <person name="Li N."/>
            <person name="Li G."/>
            <person name="Huang Y."/>
            <person name="Saxena R.K."/>
            <person name="Ji Y."/>
            <person name="Li M."/>
            <person name="Yan X."/>
            <person name="He Y."/>
            <person name="Liu Y."/>
            <person name="Wang X."/>
            <person name="Xiang C."/>
            <person name="Varshney R.K."/>
            <person name="Ding H."/>
            <person name="Gao S."/>
            <person name="Zong X."/>
        </authorList>
    </citation>
    <scope>NUCLEOTIDE SEQUENCE [LARGE SCALE GENOMIC DNA]</scope>
    <source>
        <strain evidence="11 12">cv. Zhongwan 6</strain>
    </source>
</reference>
<keyword evidence="1" id="KW-0433">Leucine-rich repeat</keyword>
<keyword evidence="4" id="KW-0611">Plant defense</keyword>
<accession>A0A9D4XXW9</accession>
<feature type="domain" description="Disease resistance protein winged helix" evidence="8">
    <location>
        <begin position="423"/>
        <end position="493"/>
    </location>
</feature>